<keyword evidence="2 4" id="KW-0012">Acyltransferase</keyword>
<dbReference type="PROSITE" id="PS51186">
    <property type="entry name" value="GNAT"/>
    <property type="match status" value="1"/>
</dbReference>
<reference evidence="4 5" key="1">
    <citation type="submission" date="2019-09" db="EMBL/GenBank/DDBJ databases">
        <title>Phylogeny of genus Pseudoclavibacter and closely related genus.</title>
        <authorList>
            <person name="Li Y."/>
        </authorList>
    </citation>
    <scope>NUCLEOTIDE SEQUENCE [LARGE SCALE GENOMIC DNA]</scope>
    <source>
        <strain evidence="4 5">EGI 60007</strain>
    </source>
</reference>
<accession>A0A6H9WKR0</accession>
<evidence type="ECO:0000256" key="2">
    <source>
        <dbReference type="ARBA" id="ARBA00023315"/>
    </source>
</evidence>
<dbReference type="InterPro" id="IPR016181">
    <property type="entry name" value="Acyl_CoA_acyltransferase"/>
</dbReference>
<evidence type="ECO:0000313" key="5">
    <source>
        <dbReference type="Proteomes" id="UP000431744"/>
    </source>
</evidence>
<organism evidence="4 5">
    <name type="scientific">Pseudoclavibacter endophyticus</name>
    <dbReference type="NCBI Taxonomy" id="1778590"/>
    <lineage>
        <taxon>Bacteria</taxon>
        <taxon>Bacillati</taxon>
        <taxon>Actinomycetota</taxon>
        <taxon>Actinomycetes</taxon>
        <taxon>Micrococcales</taxon>
        <taxon>Microbacteriaceae</taxon>
        <taxon>Pseudoclavibacter</taxon>
    </lineage>
</organism>
<feature type="domain" description="N-acetyltransferase" evidence="3">
    <location>
        <begin position="4"/>
        <end position="151"/>
    </location>
</feature>
<comment type="caution">
    <text evidence="4">The sequence shown here is derived from an EMBL/GenBank/DDBJ whole genome shotgun (WGS) entry which is preliminary data.</text>
</comment>
<dbReference type="GO" id="GO:0006526">
    <property type="term" value="P:L-arginine biosynthetic process"/>
    <property type="evidence" value="ECO:0007669"/>
    <property type="project" value="InterPro"/>
</dbReference>
<keyword evidence="1 4" id="KW-0808">Transferase</keyword>
<dbReference type="GO" id="GO:0005737">
    <property type="term" value="C:cytoplasm"/>
    <property type="evidence" value="ECO:0007669"/>
    <property type="project" value="InterPro"/>
</dbReference>
<dbReference type="Proteomes" id="UP000431744">
    <property type="component" value="Unassembled WGS sequence"/>
</dbReference>
<dbReference type="AlphaFoldDB" id="A0A6H9WKR0"/>
<gene>
    <name evidence="4" type="ORF">F8O04_11680</name>
</gene>
<dbReference type="SUPFAM" id="SSF55729">
    <property type="entry name" value="Acyl-CoA N-acyltransferases (Nat)"/>
    <property type="match status" value="1"/>
</dbReference>
<dbReference type="Gene3D" id="3.40.630.30">
    <property type="match status" value="1"/>
</dbReference>
<dbReference type="Pfam" id="PF00583">
    <property type="entry name" value="Acetyltransf_1"/>
    <property type="match status" value="1"/>
</dbReference>
<dbReference type="PANTHER" id="PTHR30602">
    <property type="entry name" value="AMINO-ACID ACETYLTRANSFERASE"/>
    <property type="match status" value="1"/>
</dbReference>
<name>A0A6H9WKR0_9MICO</name>
<dbReference type="InterPro" id="IPR010167">
    <property type="entry name" value="NH2A_AcTrfase"/>
</dbReference>
<sequence>MHGVTIRRAKTADVVAIHGLIQPLVRQNILLRKDLVVLYESVQEFRVAETADGELVACGALHVLWLDLGEIRTIVTSDAVRGKGVGHQMLEHLVDDARELGLKRLFCLTFETDFFRRHGFEAVAEQIVDDQVYAEMRRSPDEGVHEFLDLPWVKPNTLGNTRMVKRLDD</sequence>
<dbReference type="RefSeq" id="WP_158029544.1">
    <property type="nucleotide sequence ID" value="NZ_BMHG01000001.1"/>
</dbReference>
<evidence type="ECO:0000313" key="4">
    <source>
        <dbReference type="EMBL" id="KAB1648349.1"/>
    </source>
</evidence>
<keyword evidence="5" id="KW-1185">Reference proteome</keyword>
<dbReference type="GO" id="GO:0004042">
    <property type="term" value="F:L-glutamate N-acetyltransferase activity"/>
    <property type="evidence" value="ECO:0007669"/>
    <property type="project" value="InterPro"/>
</dbReference>
<dbReference type="InterPro" id="IPR000182">
    <property type="entry name" value="GNAT_dom"/>
</dbReference>
<protein>
    <submittedName>
        <fullName evidence="4">Amino-acid N-acetyltransferase</fullName>
        <ecNumber evidence="4">2.3.1.1</ecNumber>
    </submittedName>
</protein>
<dbReference type="PANTHER" id="PTHR30602:SF12">
    <property type="entry name" value="AMINO-ACID ACETYLTRANSFERASE NAGS1, CHLOROPLASTIC-RELATED"/>
    <property type="match status" value="1"/>
</dbReference>
<dbReference type="EMBL" id="WBJY01000002">
    <property type="protein sequence ID" value="KAB1648349.1"/>
    <property type="molecule type" value="Genomic_DNA"/>
</dbReference>
<dbReference type="NCBIfam" id="NF005921">
    <property type="entry name" value="PRK07922.1"/>
    <property type="match status" value="1"/>
</dbReference>
<dbReference type="EC" id="2.3.1.1" evidence="4"/>
<proteinExistence type="predicted"/>
<dbReference type="CDD" id="cd04301">
    <property type="entry name" value="NAT_SF"/>
    <property type="match status" value="1"/>
</dbReference>
<evidence type="ECO:0000259" key="3">
    <source>
        <dbReference type="PROSITE" id="PS51186"/>
    </source>
</evidence>
<dbReference type="OrthoDB" id="9793138at2"/>
<evidence type="ECO:0000256" key="1">
    <source>
        <dbReference type="ARBA" id="ARBA00022679"/>
    </source>
</evidence>